<name>A0A5C8NZQ7_9BACI</name>
<dbReference type="GO" id="GO:0003676">
    <property type="term" value="F:nucleic acid binding"/>
    <property type="evidence" value="ECO:0007669"/>
    <property type="project" value="InterPro"/>
</dbReference>
<evidence type="ECO:0000313" key="1">
    <source>
        <dbReference type="EMBL" id="TXL66495.1"/>
    </source>
</evidence>
<organism evidence="1 2">
    <name type="scientific">Cerasibacillus terrae</name>
    <dbReference type="NCBI Taxonomy" id="2498845"/>
    <lineage>
        <taxon>Bacteria</taxon>
        <taxon>Bacillati</taxon>
        <taxon>Bacillota</taxon>
        <taxon>Bacilli</taxon>
        <taxon>Bacillales</taxon>
        <taxon>Bacillaceae</taxon>
        <taxon>Cerasibacillus</taxon>
    </lineage>
</organism>
<dbReference type="Gene3D" id="3.40.1350.10">
    <property type="match status" value="1"/>
</dbReference>
<accession>A0A5C8NZQ7</accession>
<sequence>MAGYIFSMNDIQAMEYSIKEGIYSTNLNLPKNQIWGVHHEGTFADYITMKKGDNIFFFHDRKIYGIGELINIKGDCKFLNFPDADLPNNFTFKEIRHKMILDFSSKSIQNRMLCTFKGSPYFFKNGIDMDEVLSSNPEKFRMLRSFWKLSFIKIDDSENKALIDIILKNNEKNLSSGKYTYTNSHHIHNRINYLVNSDYKVSSDNIMYNCSSSTGYLKHEMALESGILDYISNKKTKIFGYWDYLSHQVVASPFKPIDYMDKMDIFGYKYIPNFKTISKYLVLEIKKDKATIEDINQVMKYVDWVNQEYSYGDYNMIEAFLVAHDFPQVVIDAKPDITIRNYIKTRRPPVPKKWSNLRLIKYNYNPTNKQLHFREI</sequence>
<dbReference type="Proteomes" id="UP000321574">
    <property type="component" value="Unassembled WGS sequence"/>
</dbReference>
<keyword evidence="2" id="KW-1185">Reference proteome</keyword>
<reference evidence="1 2" key="1">
    <citation type="submission" date="2019-06" db="EMBL/GenBank/DDBJ databases">
        <title>Cerasibacillus sp. nov., isolated from maize field.</title>
        <authorList>
            <person name="Lin S.-Y."/>
            <person name="Tsai C.-F."/>
            <person name="Young C.-C."/>
        </authorList>
    </citation>
    <scope>NUCLEOTIDE SEQUENCE [LARGE SCALE GENOMIC DNA]</scope>
    <source>
        <strain evidence="1 2">CC-CFT480</strain>
    </source>
</reference>
<protein>
    <submittedName>
        <fullName evidence="1">Uncharacterized protein</fullName>
    </submittedName>
</protein>
<evidence type="ECO:0000313" key="2">
    <source>
        <dbReference type="Proteomes" id="UP000321574"/>
    </source>
</evidence>
<dbReference type="EMBL" id="VDUW01000002">
    <property type="protein sequence ID" value="TXL66495.1"/>
    <property type="molecule type" value="Genomic_DNA"/>
</dbReference>
<dbReference type="InterPro" id="IPR011856">
    <property type="entry name" value="tRNA_endonuc-like_dom_sf"/>
</dbReference>
<dbReference type="RefSeq" id="WP_147665895.1">
    <property type="nucleotide sequence ID" value="NZ_VDUW01000002.1"/>
</dbReference>
<proteinExistence type="predicted"/>
<gene>
    <name evidence="1" type="ORF">FHP05_03675</name>
</gene>
<dbReference type="OrthoDB" id="1490201at2"/>
<comment type="caution">
    <text evidence="1">The sequence shown here is derived from an EMBL/GenBank/DDBJ whole genome shotgun (WGS) entry which is preliminary data.</text>
</comment>
<dbReference type="AlphaFoldDB" id="A0A5C8NZQ7"/>